<sequence length="164" mass="18143">MMQQYFRLLAIVTFLVLHFPLSALAERRPEQIAPFRKGASMAGFAIGLSPLKGNPLMLAINWETGVTERLGFGYIGTNLLGGAFFKKADLTLGAGFDLNFHYDLKERNFDFYSGISALLPLSSTEKARMGIHVAGRVFYHYSSAVEFRVGYGFTILSIGILHAL</sequence>
<organism evidence="1 2">
    <name type="scientific">Chloroherpeton thalassium (strain ATCC 35110 / GB-78)</name>
    <dbReference type="NCBI Taxonomy" id="517418"/>
    <lineage>
        <taxon>Bacteria</taxon>
        <taxon>Pseudomonadati</taxon>
        <taxon>Chlorobiota</taxon>
        <taxon>Chlorobiia</taxon>
        <taxon>Chlorobiales</taxon>
        <taxon>Chloroherpetonaceae</taxon>
        <taxon>Chloroherpeton</taxon>
    </lineage>
</organism>
<protein>
    <recommendedName>
        <fullName evidence="3">Outer membrane protein beta-barrel domain-containing protein</fullName>
    </recommendedName>
</protein>
<dbReference type="EMBL" id="CP001100">
    <property type="protein sequence ID" value="ACF14094.1"/>
    <property type="molecule type" value="Genomic_DNA"/>
</dbReference>
<name>B3QSP7_CHLT3</name>
<reference evidence="1 2" key="1">
    <citation type="submission" date="2008-06" db="EMBL/GenBank/DDBJ databases">
        <title>Complete sequence of Chloroherpeton thalassium ATCC 35110.</title>
        <authorList>
            <consortium name="US DOE Joint Genome Institute"/>
            <person name="Lucas S."/>
            <person name="Copeland A."/>
            <person name="Lapidus A."/>
            <person name="Glavina del Rio T."/>
            <person name="Dalin E."/>
            <person name="Tice H."/>
            <person name="Bruce D."/>
            <person name="Goodwin L."/>
            <person name="Pitluck S."/>
            <person name="Schmutz J."/>
            <person name="Larimer F."/>
            <person name="Land M."/>
            <person name="Hauser L."/>
            <person name="Kyrpides N."/>
            <person name="Mikhailova N."/>
            <person name="Liu Z."/>
            <person name="Li T."/>
            <person name="Zhao F."/>
            <person name="Overmann J."/>
            <person name="Bryant D.A."/>
            <person name="Richardson P."/>
        </authorList>
    </citation>
    <scope>NUCLEOTIDE SEQUENCE [LARGE SCALE GENOMIC DNA]</scope>
    <source>
        <strain evidence="2">ATCC 35110 / GB-78</strain>
    </source>
</reference>
<dbReference type="HOGENOM" id="CLU_1616070_0_0_10"/>
<dbReference type="STRING" id="517418.Ctha_1636"/>
<evidence type="ECO:0008006" key="3">
    <source>
        <dbReference type="Google" id="ProtNLM"/>
    </source>
</evidence>
<gene>
    <name evidence="1" type="ordered locus">Ctha_1636</name>
</gene>
<dbReference type="eggNOG" id="ENOG502ZR6B">
    <property type="taxonomic scope" value="Bacteria"/>
</dbReference>
<dbReference type="RefSeq" id="WP_012500178.1">
    <property type="nucleotide sequence ID" value="NC_011026.1"/>
</dbReference>
<keyword evidence="2" id="KW-1185">Reference proteome</keyword>
<dbReference type="Proteomes" id="UP000001208">
    <property type="component" value="Chromosome"/>
</dbReference>
<evidence type="ECO:0000313" key="2">
    <source>
        <dbReference type="Proteomes" id="UP000001208"/>
    </source>
</evidence>
<accession>B3QSP7</accession>
<proteinExistence type="predicted"/>
<dbReference type="KEGG" id="cts:Ctha_1636"/>
<evidence type="ECO:0000313" key="1">
    <source>
        <dbReference type="EMBL" id="ACF14094.1"/>
    </source>
</evidence>
<dbReference type="AlphaFoldDB" id="B3QSP7"/>